<reference evidence="3" key="2">
    <citation type="journal article" date="2017" name="Nat. Plants">
        <title>The Aegilops tauschii genome reveals multiple impacts of transposons.</title>
        <authorList>
            <person name="Zhao G."/>
            <person name="Zou C."/>
            <person name="Li K."/>
            <person name="Wang K."/>
            <person name="Li T."/>
            <person name="Gao L."/>
            <person name="Zhang X."/>
            <person name="Wang H."/>
            <person name="Yang Z."/>
            <person name="Liu X."/>
            <person name="Jiang W."/>
            <person name="Mao L."/>
            <person name="Kong X."/>
            <person name="Jiao Y."/>
            <person name="Jia J."/>
        </authorList>
    </citation>
    <scope>NUCLEOTIDE SEQUENCE [LARGE SCALE GENOMIC DNA]</scope>
    <source>
        <strain evidence="3">cv. AL8/78</strain>
    </source>
</reference>
<evidence type="ECO:0000313" key="2">
    <source>
        <dbReference type="EnsemblPlants" id="AET7Gv20045000.8"/>
    </source>
</evidence>
<name>A0A453QCZ0_AEGTS</name>
<dbReference type="Proteomes" id="UP000015105">
    <property type="component" value="Chromosome 7D"/>
</dbReference>
<reference evidence="2" key="4">
    <citation type="submission" date="2019-03" db="UniProtKB">
        <authorList>
            <consortium name="EnsemblPlants"/>
        </authorList>
    </citation>
    <scope>IDENTIFICATION</scope>
</reference>
<dbReference type="Gramene" id="AET7Gv20045000.10">
    <property type="protein sequence ID" value="AET7Gv20045000.10"/>
    <property type="gene ID" value="AET7Gv20045000"/>
</dbReference>
<dbReference type="Gramene" id="AET7Gv20045000.8">
    <property type="protein sequence ID" value="AET7Gv20045000.8"/>
    <property type="gene ID" value="AET7Gv20045000"/>
</dbReference>
<proteinExistence type="predicted"/>
<organism evidence="2 3">
    <name type="scientific">Aegilops tauschii subsp. strangulata</name>
    <name type="common">Goatgrass</name>
    <dbReference type="NCBI Taxonomy" id="200361"/>
    <lineage>
        <taxon>Eukaryota</taxon>
        <taxon>Viridiplantae</taxon>
        <taxon>Streptophyta</taxon>
        <taxon>Embryophyta</taxon>
        <taxon>Tracheophyta</taxon>
        <taxon>Spermatophyta</taxon>
        <taxon>Magnoliopsida</taxon>
        <taxon>Liliopsida</taxon>
        <taxon>Poales</taxon>
        <taxon>Poaceae</taxon>
        <taxon>BOP clade</taxon>
        <taxon>Pooideae</taxon>
        <taxon>Triticodae</taxon>
        <taxon>Triticeae</taxon>
        <taxon>Triticinae</taxon>
        <taxon>Aegilops</taxon>
    </lineage>
</organism>
<sequence length="118" mass="12632">MFSSSVLKLREQAARGDDCWSWIWTEEVRTGHGAPPSDGLSVFLGGGGDMTRAKRTTQSKSGRHHPPPPAAPVQHRCSNPALPSSSRCSSTDRAPPPTDRAPRLVKISPLTDEGETGC</sequence>
<dbReference type="EnsemblPlants" id="AET7Gv20045000.7">
    <property type="protein sequence ID" value="AET7Gv20045000.7"/>
    <property type="gene ID" value="AET7Gv20045000"/>
</dbReference>
<reference evidence="2" key="5">
    <citation type="journal article" date="2021" name="G3 (Bethesda)">
        <title>Aegilops tauschii genome assembly Aet v5.0 features greater sequence contiguity and improved annotation.</title>
        <authorList>
            <person name="Wang L."/>
            <person name="Zhu T."/>
            <person name="Rodriguez J.C."/>
            <person name="Deal K.R."/>
            <person name="Dubcovsky J."/>
            <person name="McGuire P.E."/>
            <person name="Lux T."/>
            <person name="Spannagl M."/>
            <person name="Mayer K.F.X."/>
            <person name="Baldrich P."/>
            <person name="Meyers B.C."/>
            <person name="Huo N."/>
            <person name="Gu Y.Q."/>
            <person name="Zhou H."/>
            <person name="Devos K.M."/>
            <person name="Bennetzen J.L."/>
            <person name="Unver T."/>
            <person name="Budak H."/>
            <person name="Gulick P.J."/>
            <person name="Galiba G."/>
            <person name="Kalapos B."/>
            <person name="Nelson D.R."/>
            <person name="Li P."/>
            <person name="You F.M."/>
            <person name="Luo M.C."/>
            <person name="Dvorak J."/>
        </authorList>
    </citation>
    <scope>NUCLEOTIDE SEQUENCE [LARGE SCALE GENOMIC DNA]</scope>
    <source>
        <strain evidence="2">cv. AL8/78</strain>
    </source>
</reference>
<evidence type="ECO:0000256" key="1">
    <source>
        <dbReference type="SAM" id="MobiDB-lite"/>
    </source>
</evidence>
<feature type="compositionally biased region" description="Basic residues" evidence="1">
    <location>
        <begin position="53"/>
        <end position="66"/>
    </location>
</feature>
<reference evidence="3" key="1">
    <citation type="journal article" date="2014" name="Science">
        <title>Ancient hybridizations among the ancestral genomes of bread wheat.</title>
        <authorList>
            <consortium name="International Wheat Genome Sequencing Consortium,"/>
            <person name="Marcussen T."/>
            <person name="Sandve S.R."/>
            <person name="Heier L."/>
            <person name="Spannagl M."/>
            <person name="Pfeifer M."/>
            <person name="Jakobsen K.S."/>
            <person name="Wulff B.B."/>
            <person name="Steuernagel B."/>
            <person name="Mayer K.F."/>
            <person name="Olsen O.A."/>
        </authorList>
    </citation>
    <scope>NUCLEOTIDE SEQUENCE [LARGE SCALE GENOMIC DNA]</scope>
    <source>
        <strain evidence="3">cv. AL8/78</strain>
    </source>
</reference>
<accession>A0A453QCZ0</accession>
<dbReference type="AlphaFoldDB" id="A0A453QCZ0"/>
<reference evidence="2" key="3">
    <citation type="journal article" date="2017" name="Nature">
        <title>Genome sequence of the progenitor of the wheat D genome Aegilops tauschii.</title>
        <authorList>
            <person name="Luo M.C."/>
            <person name="Gu Y.Q."/>
            <person name="Puiu D."/>
            <person name="Wang H."/>
            <person name="Twardziok S.O."/>
            <person name="Deal K.R."/>
            <person name="Huo N."/>
            <person name="Zhu T."/>
            <person name="Wang L."/>
            <person name="Wang Y."/>
            <person name="McGuire P.E."/>
            <person name="Liu S."/>
            <person name="Long H."/>
            <person name="Ramasamy R.K."/>
            <person name="Rodriguez J.C."/>
            <person name="Van S.L."/>
            <person name="Yuan L."/>
            <person name="Wang Z."/>
            <person name="Xia Z."/>
            <person name="Xiao L."/>
            <person name="Anderson O.D."/>
            <person name="Ouyang S."/>
            <person name="Liang Y."/>
            <person name="Zimin A.V."/>
            <person name="Pertea G."/>
            <person name="Qi P."/>
            <person name="Bennetzen J.L."/>
            <person name="Dai X."/>
            <person name="Dawson M.W."/>
            <person name="Muller H.G."/>
            <person name="Kugler K."/>
            <person name="Rivarola-Duarte L."/>
            <person name="Spannagl M."/>
            <person name="Mayer K.F.X."/>
            <person name="Lu F.H."/>
            <person name="Bevan M.W."/>
            <person name="Leroy P."/>
            <person name="Li P."/>
            <person name="You F.M."/>
            <person name="Sun Q."/>
            <person name="Liu Z."/>
            <person name="Lyons E."/>
            <person name="Wicker T."/>
            <person name="Salzberg S.L."/>
            <person name="Devos K.M."/>
            <person name="Dvorak J."/>
        </authorList>
    </citation>
    <scope>NUCLEOTIDE SEQUENCE [LARGE SCALE GENOMIC DNA]</scope>
    <source>
        <strain evidence="2">cv. AL8/78</strain>
    </source>
</reference>
<dbReference type="EnsemblPlants" id="AET7Gv20045000.10">
    <property type="protein sequence ID" value="AET7Gv20045000.10"/>
    <property type="gene ID" value="AET7Gv20045000"/>
</dbReference>
<keyword evidence="3" id="KW-1185">Reference proteome</keyword>
<dbReference type="EnsemblPlants" id="AET7Gv20045000.8">
    <property type="protein sequence ID" value="AET7Gv20045000.8"/>
    <property type="gene ID" value="AET7Gv20045000"/>
</dbReference>
<evidence type="ECO:0000313" key="3">
    <source>
        <dbReference type="Proteomes" id="UP000015105"/>
    </source>
</evidence>
<protein>
    <submittedName>
        <fullName evidence="2">Uncharacterized protein</fullName>
    </submittedName>
</protein>
<dbReference type="Gramene" id="AET7Gv20045000.7">
    <property type="protein sequence ID" value="AET7Gv20045000.7"/>
    <property type="gene ID" value="AET7Gv20045000"/>
</dbReference>
<feature type="region of interest" description="Disordered" evidence="1">
    <location>
        <begin position="30"/>
        <end position="118"/>
    </location>
</feature>